<gene>
    <name evidence="1" type="ORF">O6H91_18G051100</name>
</gene>
<protein>
    <submittedName>
        <fullName evidence="1">Uncharacterized protein</fullName>
    </submittedName>
</protein>
<dbReference type="EMBL" id="CM055109">
    <property type="protein sequence ID" value="KAJ7523474.1"/>
    <property type="molecule type" value="Genomic_DNA"/>
</dbReference>
<reference evidence="2" key="1">
    <citation type="journal article" date="2024" name="Proc. Natl. Acad. Sci. U.S.A.">
        <title>Extraordinary preservation of gene collinearity over three hundred million years revealed in homosporous lycophytes.</title>
        <authorList>
            <person name="Li C."/>
            <person name="Wickell D."/>
            <person name="Kuo L.Y."/>
            <person name="Chen X."/>
            <person name="Nie B."/>
            <person name="Liao X."/>
            <person name="Peng D."/>
            <person name="Ji J."/>
            <person name="Jenkins J."/>
            <person name="Williams M."/>
            <person name="Shu S."/>
            <person name="Plott C."/>
            <person name="Barry K."/>
            <person name="Rajasekar S."/>
            <person name="Grimwood J."/>
            <person name="Han X."/>
            <person name="Sun S."/>
            <person name="Hou Z."/>
            <person name="He W."/>
            <person name="Dai G."/>
            <person name="Sun C."/>
            <person name="Schmutz J."/>
            <person name="Leebens-Mack J.H."/>
            <person name="Li F.W."/>
            <person name="Wang L."/>
        </authorList>
    </citation>
    <scope>NUCLEOTIDE SEQUENCE [LARGE SCALE GENOMIC DNA]</scope>
    <source>
        <strain evidence="2">cv. PW_Plant_1</strain>
    </source>
</reference>
<dbReference type="Proteomes" id="UP001162992">
    <property type="component" value="Chromosome 18"/>
</dbReference>
<sequence length="582" mass="63486">MALSMDVDSLGARLMHAITITIASPSSSSRSDQPPLQALADLVKERGSQSAFSCSRCKARLIRGVETSVCIACGALQPLAIGKSSQFSYKQSHAFQSFLQSLAPKDVENDLAKTTNKDRGAGRDKAVKFVISESPSVQASWDFMHQRSKNQTRSVATGGNGDNLQASINVDRFPLEHSSSFGDFEKAGASDESPMAKSKGLKGPEKSFPEDNLLSSLTQKYNSNMVKDVQSTPNFKNLDDLFLNVKEVKSDAAPKPLMLREENWKQPSLKHDLDLLFQASNSGTGHSSSAASSKKEMWNETNIDSFESFFPLGKVEQERNVQQGSDLIDITPLESEIEAMPFVDNFSDLESWARKSSSTIPSSANSFLIEELEKGSSLFTGQHEVDSKTFDAMAALGQTNTGESSGAMEEAWDEDDVQWTSATTSTELAFTTSNSSINNQVVASDDFLTFQPSSQYSEHENRHTEVCGGTVKDMFQPTSDESRSSFLETNANLGGLQKTILEANSTASFANGNHGAWEPSVKLQDLPEVAPKRPTLDGESNGLNPKVDGSQQYPDIHTLLSEIHDLSFMLKDHLVIPEDNKS</sequence>
<proteinExistence type="predicted"/>
<evidence type="ECO:0000313" key="2">
    <source>
        <dbReference type="Proteomes" id="UP001162992"/>
    </source>
</evidence>
<keyword evidence="2" id="KW-1185">Reference proteome</keyword>
<comment type="caution">
    <text evidence="1">The sequence shown here is derived from an EMBL/GenBank/DDBJ whole genome shotgun (WGS) entry which is preliminary data.</text>
</comment>
<accession>A0ACC2B115</accession>
<organism evidence="1 2">
    <name type="scientific">Diphasiastrum complanatum</name>
    <name type="common">Issler's clubmoss</name>
    <name type="synonym">Lycopodium complanatum</name>
    <dbReference type="NCBI Taxonomy" id="34168"/>
    <lineage>
        <taxon>Eukaryota</taxon>
        <taxon>Viridiplantae</taxon>
        <taxon>Streptophyta</taxon>
        <taxon>Embryophyta</taxon>
        <taxon>Tracheophyta</taxon>
        <taxon>Lycopodiopsida</taxon>
        <taxon>Lycopodiales</taxon>
        <taxon>Lycopodiaceae</taxon>
        <taxon>Lycopodioideae</taxon>
        <taxon>Diphasiastrum</taxon>
    </lineage>
</organism>
<evidence type="ECO:0000313" key="1">
    <source>
        <dbReference type="EMBL" id="KAJ7523474.1"/>
    </source>
</evidence>
<name>A0ACC2B115_DIPCM</name>